<feature type="transmembrane region" description="Helical" evidence="4">
    <location>
        <begin position="351"/>
        <end position="378"/>
    </location>
</feature>
<reference evidence="6" key="3">
    <citation type="submission" date="2012-09" db="EMBL/GenBank/DDBJ databases">
        <authorList>
            <consortium name="VectorBase"/>
        </authorList>
    </citation>
    <scope>NUCLEOTIDE SEQUENCE</scope>
    <source>
        <strain evidence="6">Liverpool</strain>
    </source>
</reference>
<protein>
    <submittedName>
        <fullName evidence="6">AAEL009148-PA</fullName>
    </submittedName>
</protein>
<dbReference type="Pfam" id="PF13855">
    <property type="entry name" value="LRR_8"/>
    <property type="match status" value="2"/>
</dbReference>
<dbReference type="Gene3D" id="3.80.10.10">
    <property type="entry name" value="Ribonuclease Inhibitor"/>
    <property type="match status" value="2"/>
</dbReference>
<keyword evidence="4" id="KW-0472">Membrane</keyword>
<evidence type="ECO:0000256" key="4">
    <source>
        <dbReference type="SAM" id="Phobius"/>
    </source>
</evidence>
<sequence length="586" mass="67862">MQPKVIVLSSLLVLSFLITIPTVIAESDHLDHKSLEVCPSMCTCDMIDKLKRADCSHEQLINAYTDVPTVVEILDLSINRISSIGNGDFQEYKQLIKLFLSENSIQTIALHAFANLRKLQFLDLSHNRLEQLHEDTFENNENLIELNLSHNNFMTLQHQPLFKSPSLMILELHECKIPQIYDNTFLHLPKLSTLDLSGNLMITLPKEPFVPLNRLRIIELGDNRWQCDSSSVRATINWMKKRIDTIRIEHCLINPHQTRAKFEKMELDPRLETHGREEVPIDQVWGSSTTEVYLNLLKEKSCAYNDKQDTESRRTCENFIECQSRFSELYFQCFEAHKDKPSYETSRSSHMAAITMLVGMFIGALFGSFFTYAIIWTVQTCRERSKSSNETGPRSTREMRREFRERNQFEHSRLNESPTLRRSHRQTIGCLPSHEQSEIYGNHENTRQFLINLFSKRQPHYIRNNSQISNLHNRYIPPTPIRNRVNLPVPTSPAALSTNSFTWQVSTPVPQPRRVTQEQEPMLSENRNDSRQSSTQSVWNSGYGESNITLYTPPIIYDASLVARETPPPPYLDCTSKSSNEDEEQQ</sequence>
<keyword evidence="1" id="KW-0433">Leucine-rich repeat</keyword>
<keyword evidence="5" id="KW-0732">Signal</keyword>
<keyword evidence="4" id="KW-0812">Transmembrane</keyword>
<dbReference type="PANTHER" id="PTHR45712">
    <property type="entry name" value="AGAP008170-PA"/>
    <property type="match status" value="1"/>
</dbReference>
<dbReference type="OMA" id="NENFMHY"/>
<dbReference type="OrthoDB" id="7783855at2759"/>
<name>A0A1S4FLH1_AEDAE</name>
<dbReference type="PROSITE" id="PS51450">
    <property type="entry name" value="LRR"/>
    <property type="match status" value="1"/>
</dbReference>
<keyword evidence="2" id="KW-0677">Repeat</keyword>
<feature type="region of interest" description="Disordered" evidence="3">
    <location>
        <begin position="385"/>
        <end position="410"/>
    </location>
</feature>
<reference evidence="6" key="1">
    <citation type="submission" date="2005-10" db="EMBL/GenBank/DDBJ databases">
        <authorList>
            <person name="Loftus B.J."/>
            <person name="Nene V.M."/>
            <person name="Hannick L.I."/>
            <person name="Bidwell S."/>
            <person name="Haas B."/>
            <person name="Amedeo P."/>
            <person name="Orvis J."/>
            <person name="Wortman J.R."/>
            <person name="White O.R."/>
            <person name="Salzberg S."/>
            <person name="Shumway M."/>
            <person name="Koo H."/>
            <person name="Zhao Y."/>
            <person name="Holmes M."/>
            <person name="Miller J."/>
            <person name="Schatz M."/>
            <person name="Pop M."/>
            <person name="Pai G."/>
            <person name="Utterback T."/>
            <person name="Rogers Y.-H."/>
            <person name="Kravitz S."/>
            <person name="Fraser C.M."/>
        </authorList>
    </citation>
    <scope>NUCLEOTIDE SEQUENCE</scope>
    <source>
        <strain evidence="6">Liverpool</strain>
    </source>
</reference>
<organism evidence="6 7">
    <name type="scientific">Aedes aegypti</name>
    <name type="common">Yellowfever mosquito</name>
    <name type="synonym">Culex aegypti</name>
    <dbReference type="NCBI Taxonomy" id="7159"/>
    <lineage>
        <taxon>Eukaryota</taxon>
        <taxon>Metazoa</taxon>
        <taxon>Ecdysozoa</taxon>
        <taxon>Arthropoda</taxon>
        <taxon>Hexapoda</taxon>
        <taxon>Insecta</taxon>
        <taxon>Pterygota</taxon>
        <taxon>Neoptera</taxon>
        <taxon>Endopterygota</taxon>
        <taxon>Diptera</taxon>
        <taxon>Nematocera</taxon>
        <taxon>Culicoidea</taxon>
        <taxon>Culicidae</taxon>
        <taxon>Culicinae</taxon>
        <taxon>Aedini</taxon>
        <taxon>Aedes</taxon>
        <taxon>Stegomyia</taxon>
    </lineage>
</organism>
<evidence type="ECO:0000313" key="7">
    <source>
        <dbReference type="Proteomes" id="UP000682892"/>
    </source>
</evidence>
<feature type="chain" id="PRO_5036493260" evidence="5">
    <location>
        <begin position="26"/>
        <end position="586"/>
    </location>
</feature>
<dbReference type="InterPro" id="IPR050333">
    <property type="entry name" value="SLRP"/>
</dbReference>
<dbReference type="PRINTS" id="PR00019">
    <property type="entry name" value="LEURICHRPT"/>
</dbReference>
<dbReference type="InterPro" id="IPR003591">
    <property type="entry name" value="Leu-rich_rpt_typical-subtyp"/>
</dbReference>
<gene>
    <name evidence="6" type="ORF">AaeL_AAEL009148</name>
</gene>
<dbReference type="EMBL" id="CH477557">
    <property type="protein sequence ID" value="EAT39026.1"/>
    <property type="molecule type" value="Genomic_DNA"/>
</dbReference>
<feature type="signal peptide" evidence="5">
    <location>
        <begin position="1"/>
        <end position="25"/>
    </location>
</feature>
<dbReference type="HOGENOM" id="CLU_489669_0_0_1"/>
<dbReference type="SMART" id="SM00369">
    <property type="entry name" value="LRR_TYP"/>
    <property type="match status" value="4"/>
</dbReference>
<feature type="region of interest" description="Disordered" evidence="3">
    <location>
        <begin position="564"/>
        <end position="586"/>
    </location>
</feature>
<dbReference type="SUPFAM" id="SSF52058">
    <property type="entry name" value="L domain-like"/>
    <property type="match status" value="1"/>
</dbReference>
<feature type="compositionally biased region" description="Basic and acidic residues" evidence="3">
    <location>
        <begin position="395"/>
        <end position="410"/>
    </location>
</feature>
<evidence type="ECO:0000256" key="1">
    <source>
        <dbReference type="ARBA" id="ARBA00022614"/>
    </source>
</evidence>
<dbReference type="InterPro" id="IPR001611">
    <property type="entry name" value="Leu-rich_rpt"/>
</dbReference>
<dbReference type="Proteomes" id="UP000682892">
    <property type="component" value="Unassembled WGS sequence"/>
</dbReference>
<keyword evidence="4" id="KW-1133">Transmembrane helix</keyword>
<feature type="region of interest" description="Disordered" evidence="3">
    <location>
        <begin position="505"/>
        <end position="543"/>
    </location>
</feature>
<dbReference type="PANTHER" id="PTHR45712:SF22">
    <property type="entry name" value="INSULIN-LIKE GROWTH FACTOR-BINDING PROTEIN COMPLEX ACID LABILE SUBUNIT"/>
    <property type="match status" value="1"/>
</dbReference>
<reference evidence="6" key="2">
    <citation type="journal article" date="2007" name="Science">
        <title>Genome sequence of Aedes aegypti, a major arbovirus vector.</title>
        <authorList>
            <person name="Nene V."/>
            <person name="Wortman J.R."/>
            <person name="Lawson D."/>
            <person name="Haas B."/>
            <person name="Kodira C."/>
            <person name="Tu Z.J."/>
            <person name="Loftus B."/>
            <person name="Xi Z."/>
            <person name="Megy K."/>
            <person name="Grabherr M."/>
            <person name="Ren Q."/>
            <person name="Zdobnov E.M."/>
            <person name="Lobo N.F."/>
            <person name="Campbell K.S."/>
            <person name="Brown S.E."/>
            <person name="Bonaldo M.F."/>
            <person name="Zhu J."/>
            <person name="Sinkins S.P."/>
            <person name="Hogenkamp D.G."/>
            <person name="Amedeo P."/>
            <person name="Arensburger P."/>
            <person name="Atkinson P.W."/>
            <person name="Bidwell S."/>
            <person name="Biedler J."/>
            <person name="Birney E."/>
            <person name="Bruggner R.V."/>
            <person name="Costas J."/>
            <person name="Coy M.R."/>
            <person name="Crabtree J."/>
            <person name="Crawford M."/>
            <person name="Debruyn B."/>
            <person name="Decaprio D."/>
            <person name="Eiglmeier K."/>
            <person name="Eisenstadt E."/>
            <person name="El-Dorry H."/>
            <person name="Gelbart W.M."/>
            <person name="Gomes S.L."/>
            <person name="Hammond M."/>
            <person name="Hannick L.I."/>
            <person name="Hogan J.R."/>
            <person name="Holmes M.H."/>
            <person name="Jaffe D."/>
            <person name="Johnston J.S."/>
            <person name="Kennedy R.C."/>
            <person name="Koo H."/>
            <person name="Kravitz S."/>
            <person name="Kriventseva E.V."/>
            <person name="Kulp D."/>
            <person name="Labutti K."/>
            <person name="Lee E."/>
            <person name="Li S."/>
            <person name="Lovin D.D."/>
            <person name="Mao C."/>
            <person name="Mauceli E."/>
            <person name="Menck C.F."/>
            <person name="Miller J.R."/>
            <person name="Montgomery P."/>
            <person name="Mori A."/>
            <person name="Nascimento A.L."/>
            <person name="Naveira H.F."/>
            <person name="Nusbaum C."/>
            <person name="O'leary S."/>
            <person name="Orvis J."/>
            <person name="Pertea M."/>
            <person name="Quesneville H."/>
            <person name="Reidenbach K.R."/>
            <person name="Rogers Y.H."/>
            <person name="Roth C.W."/>
            <person name="Schneider J.R."/>
            <person name="Schatz M."/>
            <person name="Shumway M."/>
            <person name="Stanke M."/>
            <person name="Stinson E.O."/>
            <person name="Tubio J.M."/>
            <person name="Vanzee J.P."/>
            <person name="Verjovski-Almeida S."/>
            <person name="Werner D."/>
            <person name="White O."/>
            <person name="Wyder S."/>
            <person name="Zeng Q."/>
            <person name="Zhao Q."/>
            <person name="Zhao Y."/>
            <person name="Hill C.A."/>
            <person name="Raikhel A.S."/>
            <person name="Soares M.B."/>
            <person name="Knudson D.L."/>
            <person name="Lee N.H."/>
            <person name="Galagan J."/>
            <person name="Salzberg S.L."/>
            <person name="Paulsen I.T."/>
            <person name="Dimopoulos G."/>
            <person name="Collins F.H."/>
            <person name="Birren B."/>
            <person name="Fraser-Liggett C.M."/>
            <person name="Severson D.W."/>
        </authorList>
    </citation>
    <scope>NUCLEOTIDE SEQUENCE [LARGE SCALE GENOMIC DNA]</scope>
    <source>
        <strain evidence="6">Liverpool</strain>
    </source>
</reference>
<dbReference type="KEGG" id="aag:5571558"/>
<accession>A0A1S4FLH1</accession>
<feature type="compositionally biased region" description="Polar residues" evidence="3">
    <location>
        <begin position="531"/>
        <end position="543"/>
    </location>
</feature>
<proteinExistence type="predicted"/>
<evidence type="ECO:0000313" key="6">
    <source>
        <dbReference type="EMBL" id="EAT39026.1"/>
    </source>
</evidence>
<dbReference type="AlphaFoldDB" id="A0A1S4FLH1"/>
<dbReference type="InterPro" id="IPR032675">
    <property type="entry name" value="LRR_dom_sf"/>
</dbReference>
<evidence type="ECO:0000256" key="3">
    <source>
        <dbReference type="SAM" id="MobiDB-lite"/>
    </source>
</evidence>
<evidence type="ECO:0000256" key="5">
    <source>
        <dbReference type="SAM" id="SignalP"/>
    </source>
</evidence>
<evidence type="ECO:0000256" key="2">
    <source>
        <dbReference type="ARBA" id="ARBA00022737"/>
    </source>
</evidence>